<comment type="caution">
    <text evidence="1">The sequence shown here is derived from an EMBL/GenBank/DDBJ whole genome shotgun (WGS) entry which is preliminary data.</text>
</comment>
<evidence type="ECO:0000313" key="1">
    <source>
        <dbReference type="EMBL" id="KAJ8006865.1"/>
    </source>
</evidence>
<gene>
    <name evidence="1" type="ORF">DPEC_G00111650</name>
</gene>
<dbReference type="Proteomes" id="UP001157502">
    <property type="component" value="Chromosome 9"/>
</dbReference>
<dbReference type="EMBL" id="CM055736">
    <property type="protein sequence ID" value="KAJ8006865.1"/>
    <property type="molecule type" value="Genomic_DNA"/>
</dbReference>
<keyword evidence="2" id="KW-1185">Reference proteome</keyword>
<organism evidence="1 2">
    <name type="scientific">Dallia pectoralis</name>
    <name type="common">Alaska blackfish</name>
    <dbReference type="NCBI Taxonomy" id="75939"/>
    <lineage>
        <taxon>Eukaryota</taxon>
        <taxon>Metazoa</taxon>
        <taxon>Chordata</taxon>
        <taxon>Craniata</taxon>
        <taxon>Vertebrata</taxon>
        <taxon>Euteleostomi</taxon>
        <taxon>Actinopterygii</taxon>
        <taxon>Neopterygii</taxon>
        <taxon>Teleostei</taxon>
        <taxon>Protacanthopterygii</taxon>
        <taxon>Esociformes</taxon>
        <taxon>Umbridae</taxon>
        <taxon>Dallia</taxon>
    </lineage>
</organism>
<sequence>MAEKRAASGQPFLFLLISVALLHLFICPFTKVEESFNLQAVHDILYHRLDFEKYDHHEFPGVVPRTFLGPLFLSLVSTPMVYLLSLLQASKFFTQLMVRSCLGVCVSLALWSVQKEIRRQFGSTVAGLFCLICASQFHLMFYSTRTLPNVFALPIVLLAFAAWMGQRYRSFVGLSALVIIVFRSELCLYMGLMLLMSVLSKRLGILQLFFYAVPAGALSLALTIGIDSFFWNKLLWPEGQDRRSQTLLLPTLGFILLYSFLPHKEMRFILYTFPVLNIVAAQGCSFILNNYHKSWMYKLGTLIVVSQLVMNSAYTSISLYVSYHNYPGGKGMQELHKLLPPTSDVSVHIDVFAAQTGVSRFLELNSNWRYDKSENVGPGHLEMKTYSHVLMEANGTQVALLQDSHKPLVFIQGYSNMALNAFRFPFLNINLENKLVLLERVTDP</sequence>
<reference evidence="1" key="1">
    <citation type="submission" date="2021-05" db="EMBL/GenBank/DDBJ databases">
        <authorList>
            <person name="Pan Q."/>
            <person name="Jouanno E."/>
            <person name="Zahm M."/>
            <person name="Klopp C."/>
            <person name="Cabau C."/>
            <person name="Louis A."/>
            <person name="Berthelot C."/>
            <person name="Parey E."/>
            <person name="Roest Crollius H."/>
            <person name="Montfort J."/>
            <person name="Robinson-Rechavi M."/>
            <person name="Bouchez O."/>
            <person name="Lampietro C."/>
            <person name="Lopez Roques C."/>
            <person name="Donnadieu C."/>
            <person name="Postlethwait J."/>
            <person name="Bobe J."/>
            <person name="Dillon D."/>
            <person name="Chandos A."/>
            <person name="von Hippel F."/>
            <person name="Guiguen Y."/>
        </authorList>
    </citation>
    <scope>NUCLEOTIDE SEQUENCE</scope>
    <source>
        <strain evidence="1">YG-Jan2019</strain>
    </source>
</reference>
<proteinExistence type="predicted"/>
<evidence type="ECO:0000313" key="2">
    <source>
        <dbReference type="Proteomes" id="UP001157502"/>
    </source>
</evidence>
<accession>A0ACC2GTZ2</accession>
<name>A0ACC2GTZ2_DALPE</name>
<protein>
    <submittedName>
        <fullName evidence="1">Uncharacterized protein</fullName>
    </submittedName>
</protein>